<feature type="non-terminal residue" evidence="1">
    <location>
        <position position="1"/>
    </location>
</feature>
<evidence type="ECO:0000313" key="1">
    <source>
        <dbReference type="EMBL" id="GAG19437.1"/>
    </source>
</evidence>
<dbReference type="InterPro" id="IPR017853">
    <property type="entry name" value="GH"/>
</dbReference>
<dbReference type="Gene3D" id="3.20.20.80">
    <property type="entry name" value="Glycosidases"/>
    <property type="match status" value="1"/>
</dbReference>
<proteinExistence type="predicted"/>
<feature type="non-terminal residue" evidence="1">
    <location>
        <position position="258"/>
    </location>
</feature>
<dbReference type="EMBL" id="BARS01035517">
    <property type="protein sequence ID" value="GAG19437.1"/>
    <property type="molecule type" value="Genomic_DNA"/>
</dbReference>
<sequence length="258" mass="30400">VIIPKLRQLDPTRLWDAAYQSREKDGGYITEMEEPHYYPYHTGWWWTDKGLQEERDSYRFGGLFRKHKVLGRTKYKGVPLILNEFNWLWLNRDGTPGIRTKGYFGPKDTPPRKIDYEYYNPEGVQEHFDRDNYDYLLGSENNVKNRRDLQAYMMEMQTEAIRSSRNLAGVFSFCYLADNRGYTGDWFINDIKDLEPAPALLSQFQGFAPWAVFLDVEDGRYQKDPKHFIPGILQSINLFAVNDTREKKEGIVTLKLID</sequence>
<evidence type="ECO:0008006" key="2">
    <source>
        <dbReference type="Google" id="ProtNLM"/>
    </source>
</evidence>
<organism evidence="1">
    <name type="scientific">marine sediment metagenome</name>
    <dbReference type="NCBI Taxonomy" id="412755"/>
    <lineage>
        <taxon>unclassified sequences</taxon>
        <taxon>metagenomes</taxon>
        <taxon>ecological metagenomes</taxon>
    </lineage>
</organism>
<dbReference type="SUPFAM" id="SSF51445">
    <property type="entry name" value="(Trans)glycosidases"/>
    <property type="match status" value="1"/>
</dbReference>
<accession>X0W870</accession>
<dbReference type="AlphaFoldDB" id="X0W870"/>
<gene>
    <name evidence="1" type="ORF">S01H1_54714</name>
</gene>
<protein>
    <recommendedName>
        <fullName evidence="2">Glycoside hydrolase family 2 catalytic domain-containing protein</fullName>
    </recommendedName>
</protein>
<reference evidence="1" key="1">
    <citation type="journal article" date="2014" name="Front. Microbiol.">
        <title>High frequency of phylogenetically diverse reductive dehalogenase-homologous genes in deep subseafloor sedimentary metagenomes.</title>
        <authorList>
            <person name="Kawai M."/>
            <person name="Futagami T."/>
            <person name="Toyoda A."/>
            <person name="Takaki Y."/>
            <person name="Nishi S."/>
            <person name="Hori S."/>
            <person name="Arai W."/>
            <person name="Tsubouchi T."/>
            <person name="Morono Y."/>
            <person name="Uchiyama I."/>
            <person name="Ito T."/>
            <person name="Fujiyama A."/>
            <person name="Inagaki F."/>
            <person name="Takami H."/>
        </authorList>
    </citation>
    <scope>NUCLEOTIDE SEQUENCE</scope>
    <source>
        <strain evidence="1">Expedition CK06-06</strain>
    </source>
</reference>
<comment type="caution">
    <text evidence="1">The sequence shown here is derived from an EMBL/GenBank/DDBJ whole genome shotgun (WGS) entry which is preliminary data.</text>
</comment>
<name>X0W870_9ZZZZ</name>